<dbReference type="PANTHER" id="PTHR23513:SF11">
    <property type="entry name" value="STAPHYLOFERRIN A TRANSPORTER"/>
    <property type="match status" value="1"/>
</dbReference>
<evidence type="ECO:0000256" key="3">
    <source>
        <dbReference type="ARBA" id="ARBA00022692"/>
    </source>
</evidence>
<evidence type="ECO:0000256" key="2">
    <source>
        <dbReference type="ARBA" id="ARBA00022475"/>
    </source>
</evidence>
<feature type="transmembrane region" description="Helical" evidence="6">
    <location>
        <begin position="75"/>
        <end position="97"/>
    </location>
</feature>
<comment type="subcellular location">
    <subcellularLocation>
        <location evidence="1">Cell membrane</location>
        <topology evidence="1">Multi-pass membrane protein</topology>
    </subcellularLocation>
</comment>
<feature type="transmembrane region" description="Helical" evidence="6">
    <location>
        <begin position="289"/>
        <end position="308"/>
    </location>
</feature>
<dbReference type="InterPro" id="IPR036259">
    <property type="entry name" value="MFS_trans_sf"/>
</dbReference>
<keyword evidence="2" id="KW-1003">Cell membrane</keyword>
<reference evidence="8 9" key="1">
    <citation type="journal article" date="2019" name="Emerg. Microbes Infect.">
        <title>Comprehensive subspecies identification of 175 nontuberculous mycobacteria species based on 7547 genomic profiles.</title>
        <authorList>
            <person name="Matsumoto Y."/>
            <person name="Kinjo T."/>
            <person name="Motooka D."/>
            <person name="Nabeya D."/>
            <person name="Jung N."/>
            <person name="Uechi K."/>
            <person name="Horii T."/>
            <person name="Iida T."/>
            <person name="Fujita J."/>
            <person name="Nakamura S."/>
        </authorList>
    </citation>
    <scope>NUCLEOTIDE SEQUENCE [LARGE SCALE GENOMIC DNA]</scope>
    <source>
        <strain evidence="8 9">JCM 6370</strain>
    </source>
</reference>
<keyword evidence="9" id="KW-1185">Reference proteome</keyword>
<keyword evidence="5 6" id="KW-0472">Membrane</keyword>
<evidence type="ECO:0000313" key="9">
    <source>
        <dbReference type="Proteomes" id="UP000467252"/>
    </source>
</evidence>
<accession>A0A7I7UQG3</accession>
<feature type="transmembrane region" description="Helical" evidence="6">
    <location>
        <begin position="204"/>
        <end position="222"/>
    </location>
</feature>
<evidence type="ECO:0000256" key="4">
    <source>
        <dbReference type="ARBA" id="ARBA00022989"/>
    </source>
</evidence>
<dbReference type="InterPro" id="IPR020846">
    <property type="entry name" value="MFS_dom"/>
</dbReference>
<dbReference type="CDD" id="cd06173">
    <property type="entry name" value="MFS_MefA_like"/>
    <property type="match status" value="1"/>
</dbReference>
<feature type="transmembrane region" description="Helical" evidence="6">
    <location>
        <begin position="242"/>
        <end position="269"/>
    </location>
</feature>
<dbReference type="EMBL" id="AP022599">
    <property type="protein sequence ID" value="BBY82376.1"/>
    <property type="molecule type" value="Genomic_DNA"/>
</dbReference>
<keyword evidence="4 6" id="KW-1133">Transmembrane helix</keyword>
<dbReference type="PANTHER" id="PTHR23513">
    <property type="entry name" value="INTEGRAL MEMBRANE EFFLUX PROTEIN-RELATED"/>
    <property type="match status" value="1"/>
</dbReference>
<evidence type="ECO:0000256" key="1">
    <source>
        <dbReference type="ARBA" id="ARBA00004651"/>
    </source>
</evidence>
<protein>
    <submittedName>
        <fullName evidence="8">Tetracycline efflux MFS transporter Tet(V)</fullName>
    </submittedName>
</protein>
<evidence type="ECO:0000256" key="6">
    <source>
        <dbReference type="SAM" id="Phobius"/>
    </source>
</evidence>
<feature type="transmembrane region" description="Helical" evidence="6">
    <location>
        <begin position="104"/>
        <end position="125"/>
    </location>
</feature>
<dbReference type="Proteomes" id="UP000467252">
    <property type="component" value="Chromosome"/>
</dbReference>
<feature type="transmembrane region" description="Helical" evidence="6">
    <location>
        <begin position="315"/>
        <end position="333"/>
    </location>
</feature>
<feature type="transmembrane region" description="Helical" evidence="6">
    <location>
        <begin position="131"/>
        <end position="157"/>
    </location>
</feature>
<dbReference type="Gene3D" id="1.20.1250.20">
    <property type="entry name" value="MFS general substrate transporter like domains"/>
    <property type="match status" value="1"/>
</dbReference>
<dbReference type="GO" id="GO:0005886">
    <property type="term" value="C:plasma membrane"/>
    <property type="evidence" value="ECO:0007669"/>
    <property type="project" value="UniProtKB-SubCell"/>
</dbReference>
<gene>
    <name evidence="8" type="ORF">MPUL_35340</name>
</gene>
<dbReference type="NCBIfam" id="NF012178">
    <property type="entry name" value="tet_MFS_V"/>
    <property type="match status" value="1"/>
</dbReference>
<dbReference type="AlphaFoldDB" id="A0A7I7UQG3"/>
<sequence>MDVAMTFGDHRIVSTQLDLETPVRTTGGWRVLAPFRIREYRLLIAAVSLFIFAEGMWAVAMALQVIELSNDPASLSLVATCLGTGLVAFVLVGGIAADRFNQRAIIITVEAVNVLAVSAIAALGLVGALRIWHMAVAAALLGTAAAFFFPAYSAILPRILPAEQLLAANGVEGVVRPVFQRAVGPAVAGLVVGATFPALGTVCVAALFAVGLLLLLATRPTLRSPEPQSERPHMLRDLRDGFVFVLATPWLLWTLLFASLFVLVVIGPIEVLLPFIANDSFDDGARKYGFILAFFGIGSALGALAVSSGRLPRRYLTVMMAMWGLGSIPLVVFGFTSSFALMVVATFVIGATDGAGMVIWGTLLQRRVPRAMLGRVSSLDFFVSLAFMPVSFAIVGPLAKVVSMQAIFLVAGIAPPLLAAVALWAARMRHDELTHPLR</sequence>
<dbReference type="Pfam" id="PF07690">
    <property type="entry name" value="MFS_1"/>
    <property type="match status" value="1"/>
</dbReference>
<feature type="domain" description="Major facilitator superfamily (MFS) profile" evidence="7">
    <location>
        <begin position="34"/>
        <end position="429"/>
    </location>
</feature>
<name>A0A7I7UQG3_MYCPV</name>
<feature type="transmembrane region" description="Helical" evidence="6">
    <location>
        <begin position="381"/>
        <end position="399"/>
    </location>
</feature>
<organism evidence="8 9">
    <name type="scientific">Mycolicibacterium pulveris</name>
    <name type="common">Mycobacterium pulveris</name>
    <dbReference type="NCBI Taxonomy" id="36813"/>
    <lineage>
        <taxon>Bacteria</taxon>
        <taxon>Bacillati</taxon>
        <taxon>Actinomycetota</taxon>
        <taxon>Actinomycetes</taxon>
        <taxon>Mycobacteriales</taxon>
        <taxon>Mycobacteriaceae</taxon>
        <taxon>Mycolicibacterium</taxon>
    </lineage>
</organism>
<dbReference type="InterPro" id="IPR011701">
    <property type="entry name" value="MFS"/>
</dbReference>
<keyword evidence="3 6" id="KW-0812">Transmembrane</keyword>
<proteinExistence type="predicted"/>
<dbReference type="GO" id="GO:0022857">
    <property type="term" value="F:transmembrane transporter activity"/>
    <property type="evidence" value="ECO:0007669"/>
    <property type="project" value="InterPro"/>
</dbReference>
<dbReference type="PROSITE" id="PS50850">
    <property type="entry name" value="MFS"/>
    <property type="match status" value="1"/>
</dbReference>
<feature type="transmembrane region" description="Helical" evidence="6">
    <location>
        <begin position="339"/>
        <end position="360"/>
    </location>
</feature>
<dbReference type="SUPFAM" id="SSF103473">
    <property type="entry name" value="MFS general substrate transporter"/>
    <property type="match status" value="1"/>
</dbReference>
<evidence type="ECO:0000256" key="5">
    <source>
        <dbReference type="ARBA" id="ARBA00023136"/>
    </source>
</evidence>
<feature type="transmembrane region" description="Helical" evidence="6">
    <location>
        <begin position="405"/>
        <end position="426"/>
    </location>
</feature>
<feature type="transmembrane region" description="Helical" evidence="6">
    <location>
        <begin position="42"/>
        <end position="63"/>
    </location>
</feature>
<evidence type="ECO:0000259" key="7">
    <source>
        <dbReference type="PROSITE" id="PS50850"/>
    </source>
</evidence>
<evidence type="ECO:0000313" key="8">
    <source>
        <dbReference type="EMBL" id="BBY82376.1"/>
    </source>
</evidence>